<dbReference type="InterPro" id="IPR053137">
    <property type="entry name" value="NLR-like"/>
</dbReference>
<dbReference type="PANTHER" id="PTHR46082:SF11">
    <property type="entry name" value="AAA+ ATPASE DOMAIN-CONTAINING PROTEIN-RELATED"/>
    <property type="match status" value="1"/>
</dbReference>
<sequence length="828" mass="94365">MRRDDFTVGWVCALPLELTASRAMLDDEYDQLDDKLDPQDDNTYIWGRIGDHQVVMACPSADRGSDKPNATAGKDMLRSFPSVRFGLMVGIGVGMPVGDHDIRLGDVVVNKPNERLGGVVEYNLDKVEPDGTFEMRSLLHKPPLPLQHAIRDVSLKEFQLETNVDRIVLKFPQIAENYSKPGTNKSLTGCVHDDSECQDHEPRNRYVQGRKDNQKSTVHYGLITVGNRAIADTEECDRINKNVSSICFDVEAAGLRDSFPCLLVRGIFKHTGTDHCDEWREYAAATAAAFGRELLGTISAPEVVKTCRAKDRLPPRDLLSGPITLSEAKAQDTNILHELDYDGQRNTFFNHLHKSRSQMNAIVAHHLSLKPGQCQVSNWRQWIHGSFNVCIPIMLNSHNQARALLRFPLPYRIGEDFRPGNADEKLRCEAGTYAWLQQSCPSIPIPRLYGFGLSTGQMFTSLENLPFFSRCFQYLHQKILAWLGRPLSSHYIHHQLPGTALNELHTGYLLLEYVEPTEGQMLSNTWKSTCNDERRRTNLYRGLSQILLALAKVPLPRIGAFRLDDEGRLNLANRPLSNSFMMLENDQIPLNIPRDMTYETADTYLLDVLSTHDARIIHQLNGAVSESDFVYQTSTISSARASFFQIVQQDLRTGPFILSLTDLHQSNIFVDDDWHITKIIDLEFAYSSPIQSIQPPYWLVAESVDTVNEDDFNLEREKFMRILVEEEMHSNPANGFLLSSLMEQGWKSGAFWVYFAAKSISGFCRIFWEHILPRLEVSVEDRLDRKKYLHKLWRPHSQSILVAKMKDKDEYDRRLNEAFEDKSASTLF</sequence>
<dbReference type="SUPFAM" id="SSF53167">
    <property type="entry name" value="Purine and uridine phosphorylases"/>
    <property type="match status" value="1"/>
</dbReference>
<organism evidence="1 2">
    <name type="scientific">Carpinus fangiana</name>
    <dbReference type="NCBI Taxonomy" id="176857"/>
    <lineage>
        <taxon>Eukaryota</taxon>
        <taxon>Viridiplantae</taxon>
        <taxon>Streptophyta</taxon>
        <taxon>Embryophyta</taxon>
        <taxon>Tracheophyta</taxon>
        <taxon>Spermatophyta</taxon>
        <taxon>Magnoliopsida</taxon>
        <taxon>eudicotyledons</taxon>
        <taxon>Gunneridae</taxon>
        <taxon>Pentapetalae</taxon>
        <taxon>rosids</taxon>
        <taxon>fabids</taxon>
        <taxon>Fagales</taxon>
        <taxon>Betulaceae</taxon>
        <taxon>Carpinus</taxon>
    </lineage>
</organism>
<dbReference type="GO" id="GO:0009116">
    <property type="term" value="P:nucleoside metabolic process"/>
    <property type="evidence" value="ECO:0007669"/>
    <property type="project" value="InterPro"/>
</dbReference>
<protein>
    <submittedName>
        <fullName evidence="1">Uncharacterized protein</fullName>
    </submittedName>
</protein>
<evidence type="ECO:0000313" key="2">
    <source>
        <dbReference type="Proteomes" id="UP000327013"/>
    </source>
</evidence>
<evidence type="ECO:0000313" key="1">
    <source>
        <dbReference type="EMBL" id="KAB8356465.1"/>
    </source>
</evidence>
<dbReference type="AlphaFoldDB" id="A0A5N6KX99"/>
<comment type="caution">
    <text evidence="1">The sequence shown here is derived from an EMBL/GenBank/DDBJ whole genome shotgun (WGS) entry which is preliminary data.</text>
</comment>
<dbReference type="GO" id="GO:0003824">
    <property type="term" value="F:catalytic activity"/>
    <property type="evidence" value="ECO:0007669"/>
    <property type="project" value="InterPro"/>
</dbReference>
<proteinExistence type="predicted"/>
<dbReference type="InterPro" id="IPR035994">
    <property type="entry name" value="Nucleoside_phosphorylase_sf"/>
</dbReference>
<dbReference type="EMBL" id="VIBQ01000016">
    <property type="protein sequence ID" value="KAB8356465.1"/>
    <property type="molecule type" value="Genomic_DNA"/>
</dbReference>
<dbReference type="SUPFAM" id="SSF56112">
    <property type="entry name" value="Protein kinase-like (PK-like)"/>
    <property type="match status" value="1"/>
</dbReference>
<accession>A0A5N6KX99</accession>
<keyword evidence="2" id="KW-1185">Reference proteome</keyword>
<name>A0A5N6KX99_9ROSI</name>
<dbReference type="Proteomes" id="UP000327013">
    <property type="component" value="Unassembled WGS sequence"/>
</dbReference>
<dbReference type="InterPro" id="IPR011009">
    <property type="entry name" value="Kinase-like_dom_sf"/>
</dbReference>
<dbReference type="Gene3D" id="3.40.50.1580">
    <property type="entry name" value="Nucleoside phosphorylase domain"/>
    <property type="match status" value="1"/>
</dbReference>
<dbReference type="OrthoDB" id="3645574at2759"/>
<gene>
    <name evidence="1" type="ORF">FH972_024048</name>
</gene>
<reference evidence="1 2" key="1">
    <citation type="submission" date="2019-06" db="EMBL/GenBank/DDBJ databases">
        <title>A chromosomal-level reference genome of Carpinus fangiana (Coryloideae, Betulaceae).</title>
        <authorList>
            <person name="Yang X."/>
            <person name="Wang Z."/>
            <person name="Zhang L."/>
            <person name="Hao G."/>
            <person name="Liu J."/>
            <person name="Yang Y."/>
        </authorList>
    </citation>
    <scope>NUCLEOTIDE SEQUENCE [LARGE SCALE GENOMIC DNA]</scope>
    <source>
        <strain evidence="1">Cfa_2016G</strain>
        <tissue evidence="1">Leaf</tissue>
    </source>
</reference>
<dbReference type="PANTHER" id="PTHR46082">
    <property type="entry name" value="ATP/GTP-BINDING PROTEIN-RELATED"/>
    <property type="match status" value="1"/>
</dbReference>